<gene>
    <name evidence="1" type="ORF">C1SCF055_LOCUS37548</name>
</gene>
<dbReference type="AlphaFoldDB" id="A0A9P1DLG3"/>
<keyword evidence="3" id="KW-1185">Reference proteome</keyword>
<dbReference type="EMBL" id="CAMXCT010005490">
    <property type="protein sequence ID" value="CAI4012489.1"/>
    <property type="molecule type" value="Genomic_DNA"/>
</dbReference>
<proteinExistence type="predicted"/>
<organism evidence="1">
    <name type="scientific">Cladocopium goreaui</name>
    <dbReference type="NCBI Taxonomy" id="2562237"/>
    <lineage>
        <taxon>Eukaryota</taxon>
        <taxon>Sar</taxon>
        <taxon>Alveolata</taxon>
        <taxon>Dinophyceae</taxon>
        <taxon>Suessiales</taxon>
        <taxon>Symbiodiniaceae</taxon>
        <taxon>Cladocopium</taxon>
    </lineage>
</organism>
<evidence type="ECO:0000313" key="1">
    <source>
        <dbReference type="EMBL" id="CAI4012489.1"/>
    </source>
</evidence>
<evidence type="ECO:0000313" key="2">
    <source>
        <dbReference type="EMBL" id="CAL1165864.1"/>
    </source>
</evidence>
<evidence type="ECO:0000313" key="3">
    <source>
        <dbReference type="Proteomes" id="UP001152797"/>
    </source>
</evidence>
<dbReference type="EMBL" id="CAMXCT030005490">
    <property type="protein sequence ID" value="CAL4799801.1"/>
    <property type="molecule type" value="Genomic_DNA"/>
</dbReference>
<comment type="caution">
    <text evidence="1">The sequence shown here is derived from an EMBL/GenBank/DDBJ whole genome shotgun (WGS) entry which is preliminary data.</text>
</comment>
<dbReference type="OrthoDB" id="10305167at2759"/>
<name>A0A9P1DLG3_9DINO</name>
<reference evidence="1" key="1">
    <citation type="submission" date="2022-10" db="EMBL/GenBank/DDBJ databases">
        <authorList>
            <person name="Chen Y."/>
            <person name="Dougan E. K."/>
            <person name="Chan C."/>
            <person name="Rhodes N."/>
            <person name="Thang M."/>
        </authorList>
    </citation>
    <scope>NUCLEOTIDE SEQUENCE</scope>
</reference>
<dbReference type="Proteomes" id="UP001152797">
    <property type="component" value="Unassembled WGS sequence"/>
</dbReference>
<accession>A0A9P1DLG3</accession>
<reference evidence="2" key="2">
    <citation type="submission" date="2024-04" db="EMBL/GenBank/DDBJ databases">
        <authorList>
            <person name="Chen Y."/>
            <person name="Shah S."/>
            <person name="Dougan E. K."/>
            <person name="Thang M."/>
            <person name="Chan C."/>
        </authorList>
    </citation>
    <scope>NUCLEOTIDE SEQUENCE [LARGE SCALE GENOMIC DNA]</scope>
</reference>
<sequence length="106" mass="11914">MPRRGLFSIFLEALGETNRELHQNLKLSGCGCYPEMSDLARCCGKRDWNNALEKVRESIEDTKAAMQQSFTMQKGKPGEHVEEVFNGPAQEALKKLEDVEQDLQGG</sequence>
<protein>
    <submittedName>
        <fullName evidence="1">Uncharacterized protein</fullName>
    </submittedName>
</protein>
<dbReference type="EMBL" id="CAMXCT020005490">
    <property type="protein sequence ID" value="CAL1165864.1"/>
    <property type="molecule type" value="Genomic_DNA"/>
</dbReference>